<dbReference type="InterPro" id="IPR036259">
    <property type="entry name" value="MFS_trans_sf"/>
</dbReference>
<evidence type="ECO:0000256" key="3">
    <source>
        <dbReference type="ARBA" id="ARBA00022692"/>
    </source>
</evidence>
<feature type="region of interest" description="Disordered" evidence="6">
    <location>
        <begin position="606"/>
        <end position="628"/>
    </location>
</feature>
<reference evidence="9" key="1">
    <citation type="submission" date="2020-05" db="EMBL/GenBank/DDBJ databases">
        <title>Mycena genomes resolve the evolution of fungal bioluminescence.</title>
        <authorList>
            <person name="Tsai I.J."/>
        </authorList>
    </citation>
    <scope>NUCLEOTIDE SEQUENCE</scope>
    <source>
        <strain evidence="9">160909Yilan</strain>
    </source>
</reference>
<dbReference type="Proteomes" id="UP000623467">
    <property type="component" value="Unassembled WGS sequence"/>
</dbReference>
<feature type="transmembrane region" description="Helical" evidence="7">
    <location>
        <begin position="332"/>
        <end position="350"/>
    </location>
</feature>
<organism evidence="9 10">
    <name type="scientific">Mycena sanguinolenta</name>
    <dbReference type="NCBI Taxonomy" id="230812"/>
    <lineage>
        <taxon>Eukaryota</taxon>
        <taxon>Fungi</taxon>
        <taxon>Dikarya</taxon>
        <taxon>Basidiomycota</taxon>
        <taxon>Agaricomycotina</taxon>
        <taxon>Agaricomycetes</taxon>
        <taxon>Agaricomycetidae</taxon>
        <taxon>Agaricales</taxon>
        <taxon>Marasmiineae</taxon>
        <taxon>Mycenaceae</taxon>
        <taxon>Mycena</taxon>
    </lineage>
</organism>
<evidence type="ECO:0000313" key="9">
    <source>
        <dbReference type="EMBL" id="KAF7355174.1"/>
    </source>
</evidence>
<evidence type="ECO:0000313" key="10">
    <source>
        <dbReference type="Proteomes" id="UP000623467"/>
    </source>
</evidence>
<dbReference type="PANTHER" id="PTHR23501">
    <property type="entry name" value="MAJOR FACILITATOR SUPERFAMILY"/>
    <property type="match status" value="1"/>
</dbReference>
<feature type="transmembrane region" description="Helical" evidence="7">
    <location>
        <begin position="157"/>
        <end position="182"/>
    </location>
</feature>
<dbReference type="Gene3D" id="1.20.1720.10">
    <property type="entry name" value="Multidrug resistance protein D"/>
    <property type="match status" value="1"/>
</dbReference>
<comment type="caution">
    <text evidence="9">The sequence shown here is derived from an EMBL/GenBank/DDBJ whole genome shotgun (WGS) entry which is preliminary data.</text>
</comment>
<feature type="transmembrane region" description="Helical" evidence="7">
    <location>
        <begin position="56"/>
        <end position="83"/>
    </location>
</feature>
<dbReference type="InterPro" id="IPR020846">
    <property type="entry name" value="MFS_dom"/>
</dbReference>
<name>A0A8H6YB90_9AGAR</name>
<dbReference type="PANTHER" id="PTHR23501:SF191">
    <property type="entry name" value="VACUOLAR BASIC AMINO ACID TRANSPORTER 4"/>
    <property type="match status" value="1"/>
</dbReference>
<evidence type="ECO:0000259" key="8">
    <source>
        <dbReference type="PROSITE" id="PS50850"/>
    </source>
</evidence>
<gene>
    <name evidence="9" type="ORF">MSAN_01433100</name>
</gene>
<dbReference type="GO" id="GO:0000329">
    <property type="term" value="C:fungal-type vacuole membrane"/>
    <property type="evidence" value="ECO:0007669"/>
    <property type="project" value="TreeGrafter"/>
</dbReference>
<feature type="transmembrane region" description="Helical" evidence="7">
    <location>
        <begin position="224"/>
        <end position="242"/>
    </location>
</feature>
<feature type="transmembrane region" description="Helical" evidence="7">
    <location>
        <begin position="132"/>
        <end position="151"/>
    </location>
</feature>
<dbReference type="Pfam" id="PF07690">
    <property type="entry name" value="MFS_1"/>
    <property type="match status" value="1"/>
</dbReference>
<feature type="domain" description="Major facilitator superfamily (MFS) profile" evidence="8">
    <location>
        <begin position="66"/>
        <end position="604"/>
    </location>
</feature>
<feature type="transmembrane region" description="Helical" evidence="7">
    <location>
        <begin position="103"/>
        <end position="120"/>
    </location>
</feature>
<evidence type="ECO:0000256" key="6">
    <source>
        <dbReference type="SAM" id="MobiDB-lite"/>
    </source>
</evidence>
<feature type="transmembrane region" description="Helical" evidence="7">
    <location>
        <begin position="262"/>
        <end position="281"/>
    </location>
</feature>
<feature type="transmembrane region" description="Helical" evidence="7">
    <location>
        <begin position="577"/>
        <end position="599"/>
    </location>
</feature>
<proteinExistence type="predicted"/>
<dbReference type="GO" id="GO:0005886">
    <property type="term" value="C:plasma membrane"/>
    <property type="evidence" value="ECO:0007669"/>
    <property type="project" value="TreeGrafter"/>
</dbReference>
<keyword evidence="3 7" id="KW-0812">Transmembrane</keyword>
<sequence length="628" mass="69220">MPFQQGSSTVSAVETVPLLKDSPPAYYNSLDDEEVPEPLSPIVDPPLLNNFSSRDVAWILAGLWSAVFLGALGEFLITIPVLILDPIYSYHFRRDFNKSNQASYIGTSYLLSLCCFTPLYGRLSDILGRKGAMLLALFLFGSGTILCGMVPSMETLILARALAGMGGGGVMTVSTIVVTDLIPLKQRGLYQGMANILFGLGAGIGGPLGGWINDVFGWRSAFYFQAPLLIFSATLVAWKVNIQLPSDVQDQPLHEKLRRIDVLGSLTLVGTVGCLLLGFSLKTTEEIAWSHPLIYSLFVASFICAVSFIYVETYWAPFPVMPLRLITRRTPFAVSLSNLFASMAAFSMLYNVPLVGNPLLHASFPLETHQRSEVFFCGEALFSRKLRYETACLHQVTVLHSDWTIILIICDKARTCCPIQWIAISCGSVTAGWLMRRTGKLYTLTLAAAASSISANVLVIFWNENTSGWHLWLDIVPQGFGMASFITTTLIAMIAGVVKEDMPVATGITYLFRTTGQVLGVSLSGAILQAVLLQKLRMRIQDPRSAEIIYEIRHSAESIRDLDPRWKTAAIDSYADALRAVFIFQAAMAFLAFLSCLSIQENPLPGTRQEQEEHYRNQELDRDTDDGL</sequence>
<feature type="transmembrane region" description="Helical" evidence="7">
    <location>
        <begin position="441"/>
        <end position="463"/>
    </location>
</feature>
<evidence type="ECO:0000256" key="4">
    <source>
        <dbReference type="ARBA" id="ARBA00022989"/>
    </source>
</evidence>
<feature type="transmembrane region" description="Helical" evidence="7">
    <location>
        <begin position="510"/>
        <end position="532"/>
    </location>
</feature>
<keyword evidence="5 7" id="KW-0472">Membrane</keyword>
<feature type="transmembrane region" description="Helical" evidence="7">
    <location>
        <begin position="475"/>
        <end position="498"/>
    </location>
</feature>
<dbReference type="GO" id="GO:0012505">
    <property type="term" value="C:endomembrane system"/>
    <property type="evidence" value="ECO:0007669"/>
    <property type="project" value="UniProtKB-SubCell"/>
</dbReference>
<dbReference type="EMBL" id="JACAZH010000011">
    <property type="protein sequence ID" value="KAF7355174.1"/>
    <property type="molecule type" value="Genomic_DNA"/>
</dbReference>
<dbReference type="InterPro" id="IPR011701">
    <property type="entry name" value="MFS"/>
</dbReference>
<keyword evidence="10" id="KW-1185">Reference proteome</keyword>
<keyword evidence="4 7" id="KW-1133">Transmembrane helix</keyword>
<dbReference type="PROSITE" id="PS50850">
    <property type="entry name" value="MFS"/>
    <property type="match status" value="1"/>
</dbReference>
<evidence type="ECO:0000256" key="5">
    <source>
        <dbReference type="ARBA" id="ARBA00023136"/>
    </source>
</evidence>
<comment type="subcellular location">
    <subcellularLocation>
        <location evidence="1">Endomembrane system</location>
        <topology evidence="1">Multi-pass membrane protein</topology>
    </subcellularLocation>
</comment>
<dbReference type="OrthoDB" id="3437016at2759"/>
<dbReference type="AlphaFoldDB" id="A0A8H6YB90"/>
<dbReference type="Gene3D" id="1.20.1250.20">
    <property type="entry name" value="MFS general substrate transporter like domains"/>
    <property type="match status" value="1"/>
</dbReference>
<evidence type="ECO:0000256" key="7">
    <source>
        <dbReference type="SAM" id="Phobius"/>
    </source>
</evidence>
<protein>
    <submittedName>
        <fullName evidence="9">Vacuolar amino acid permease</fullName>
    </submittedName>
</protein>
<evidence type="ECO:0000256" key="1">
    <source>
        <dbReference type="ARBA" id="ARBA00004127"/>
    </source>
</evidence>
<feature type="transmembrane region" description="Helical" evidence="7">
    <location>
        <begin position="293"/>
        <end position="311"/>
    </location>
</feature>
<keyword evidence="2" id="KW-0813">Transport</keyword>
<dbReference type="GO" id="GO:0015174">
    <property type="term" value="F:basic amino acid transmembrane transporter activity"/>
    <property type="evidence" value="ECO:0007669"/>
    <property type="project" value="TreeGrafter"/>
</dbReference>
<accession>A0A8H6YB90</accession>
<evidence type="ECO:0000256" key="2">
    <source>
        <dbReference type="ARBA" id="ARBA00022448"/>
    </source>
</evidence>
<dbReference type="SUPFAM" id="SSF103473">
    <property type="entry name" value="MFS general substrate transporter"/>
    <property type="match status" value="1"/>
</dbReference>
<feature type="compositionally biased region" description="Basic and acidic residues" evidence="6">
    <location>
        <begin position="609"/>
        <end position="621"/>
    </location>
</feature>
<feature type="transmembrane region" description="Helical" evidence="7">
    <location>
        <begin position="194"/>
        <end position="212"/>
    </location>
</feature>